<name>A0A6J7WJ66_9CAUD</name>
<protein>
    <submittedName>
        <fullName evidence="2">Uncharacterized protein</fullName>
    </submittedName>
</protein>
<gene>
    <name evidence="2" type="ORF">UFOVP202_9</name>
</gene>
<sequence length="207" mass="23312">MAIESDIQGADSRLAVQFYKKSMKQEDASAEAGRPIFKEFDFVRIMIPGDNLTEIDTYAQESHKQRFPRQWAHYQNQVAGHEDIIGTPLDQWPQVTRSQAEELRGLKFYTVESIADCSDQQLQRIGMVAGMSPHNFRLKAKAFLNLANDSAEVAQRESELQALKEENAKIKAETDAKLTAMQEQMSALLAAVAEKTPKTRKPKVVEA</sequence>
<feature type="coiled-coil region" evidence="1">
    <location>
        <begin position="146"/>
        <end position="173"/>
    </location>
</feature>
<reference evidence="2" key="1">
    <citation type="submission" date="2020-05" db="EMBL/GenBank/DDBJ databases">
        <authorList>
            <person name="Chiriac C."/>
            <person name="Salcher M."/>
            <person name="Ghai R."/>
            <person name="Kavagutti S V."/>
        </authorList>
    </citation>
    <scope>NUCLEOTIDE SEQUENCE</scope>
</reference>
<proteinExistence type="predicted"/>
<keyword evidence="1" id="KW-0175">Coiled coil</keyword>
<organism evidence="2">
    <name type="scientific">uncultured Caudovirales phage</name>
    <dbReference type="NCBI Taxonomy" id="2100421"/>
    <lineage>
        <taxon>Viruses</taxon>
        <taxon>Duplodnaviria</taxon>
        <taxon>Heunggongvirae</taxon>
        <taxon>Uroviricota</taxon>
        <taxon>Caudoviricetes</taxon>
        <taxon>Peduoviridae</taxon>
        <taxon>Maltschvirus</taxon>
        <taxon>Maltschvirus maltsch</taxon>
    </lineage>
</organism>
<evidence type="ECO:0000256" key="1">
    <source>
        <dbReference type="SAM" id="Coils"/>
    </source>
</evidence>
<evidence type="ECO:0000313" key="2">
    <source>
        <dbReference type="EMBL" id="CAB5217776.1"/>
    </source>
</evidence>
<accession>A0A6J7WJ66</accession>
<dbReference type="EMBL" id="LR798254">
    <property type="protein sequence ID" value="CAB5217776.1"/>
    <property type="molecule type" value="Genomic_DNA"/>
</dbReference>